<reference evidence="7 8" key="1">
    <citation type="submission" date="2023-01" db="EMBL/GenBank/DDBJ databases">
        <authorList>
            <person name="Kreplak J."/>
        </authorList>
    </citation>
    <scope>NUCLEOTIDE SEQUENCE [LARGE SCALE GENOMIC DNA]</scope>
</reference>
<feature type="transmembrane region" description="Helical" evidence="6">
    <location>
        <begin position="448"/>
        <end position="469"/>
    </location>
</feature>
<evidence type="ECO:0000256" key="6">
    <source>
        <dbReference type="SAM" id="Phobius"/>
    </source>
</evidence>
<evidence type="ECO:0000256" key="4">
    <source>
        <dbReference type="ARBA" id="ARBA00022989"/>
    </source>
</evidence>
<sequence length="605" mass="67419">MGTTINDDVPEQEHGFLQCQSTSMALVDERGEQHTFLEDERGEQHTGDGSVDFKGRPAIKHKTGNWKACPFILGNECCERLAFFGIATNLVTYLTTKLHEGNVSAARNVGVWQGTCYLTPLIGAVLADSYWGRYWTIAVFSMIYFLGMSILTISASVPSLKPIECVDSVCPPASPLQYYLFYFGLYVVALGTGGVKSCVSPFGADQFDETDSVGSIKKASFFNWYYFSIMIGAIVSCTFIVWVQDNLGWGLGFGIPALFMGLSVGSFFLGTSLYRFQKPKGSPLTSMFQVLLASVRKRNLVVPEDSSLLYETPDKQSGVEGSRKLMHHDDLRYFDRAAVVSDSENRSGEYSNPWRLCTVTQVEELKILIRMLPIWATGIIFSAVYAQMSTLFVEQGTMMNTYVGSFKLSPASLSTFDVVSVLFWVPVYDKILVPIARKITGKKMGISVFQRIGIGHFISVLCMLSASIVEIKRLQLARKLDLVDKHVPVPLSVLWQIPQNFLLGASEVFTLIGQIEFFYDQSPDAMRTVCSALPLVSFSLGNYLSSFMLTIVTYFTTRGGKLGWIPDNLNEGHLDYFFQLMSGLCLLNTLVYIIAAKMYKQKKRS</sequence>
<evidence type="ECO:0000256" key="5">
    <source>
        <dbReference type="ARBA" id="ARBA00023136"/>
    </source>
</evidence>
<evidence type="ECO:0000256" key="1">
    <source>
        <dbReference type="ARBA" id="ARBA00004141"/>
    </source>
</evidence>
<feature type="transmembrane region" description="Helical" evidence="6">
    <location>
        <begin position="224"/>
        <end position="243"/>
    </location>
</feature>
<dbReference type="InterPro" id="IPR000109">
    <property type="entry name" value="POT_fam"/>
</dbReference>
<evidence type="ECO:0000256" key="3">
    <source>
        <dbReference type="ARBA" id="ARBA00022692"/>
    </source>
</evidence>
<dbReference type="GO" id="GO:0022857">
    <property type="term" value="F:transmembrane transporter activity"/>
    <property type="evidence" value="ECO:0007669"/>
    <property type="project" value="InterPro"/>
</dbReference>
<keyword evidence="8" id="KW-1185">Reference proteome</keyword>
<evidence type="ECO:0000313" key="7">
    <source>
        <dbReference type="EMBL" id="CAI8617680.1"/>
    </source>
</evidence>
<feature type="transmembrane region" description="Helical" evidence="6">
    <location>
        <begin position="367"/>
        <end position="388"/>
    </location>
</feature>
<gene>
    <name evidence="7" type="ORF">VFH_VI087880</name>
</gene>
<feature type="transmembrane region" description="Helical" evidence="6">
    <location>
        <begin position="134"/>
        <end position="156"/>
    </location>
</feature>
<keyword evidence="4 6" id="KW-1133">Transmembrane helix</keyword>
<dbReference type="AlphaFoldDB" id="A0AAV1B5G6"/>
<dbReference type="InterPro" id="IPR036259">
    <property type="entry name" value="MFS_trans_sf"/>
</dbReference>
<dbReference type="EMBL" id="OX451741">
    <property type="protein sequence ID" value="CAI8617680.1"/>
    <property type="molecule type" value="Genomic_DNA"/>
</dbReference>
<protein>
    <submittedName>
        <fullName evidence="7">Uncharacterized protein</fullName>
    </submittedName>
</protein>
<comment type="similarity">
    <text evidence="2">Belongs to the major facilitator superfamily. Proton-dependent oligopeptide transporter (POT/PTR) (TC 2.A.17) family.</text>
</comment>
<feature type="transmembrane region" description="Helical" evidence="6">
    <location>
        <begin position="176"/>
        <end position="195"/>
    </location>
</feature>
<name>A0AAV1B5G6_VICFA</name>
<evidence type="ECO:0000256" key="2">
    <source>
        <dbReference type="ARBA" id="ARBA00005982"/>
    </source>
</evidence>
<dbReference type="Pfam" id="PF00854">
    <property type="entry name" value="PTR2"/>
    <property type="match status" value="1"/>
</dbReference>
<dbReference type="PROSITE" id="PS01022">
    <property type="entry name" value="PTR2_1"/>
    <property type="match status" value="1"/>
</dbReference>
<dbReference type="SUPFAM" id="SSF103473">
    <property type="entry name" value="MFS general substrate transporter"/>
    <property type="match status" value="1"/>
</dbReference>
<dbReference type="PANTHER" id="PTHR11654">
    <property type="entry name" value="OLIGOPEPTIDE TRANSPORTER-RELATED"/>
    <property type="match status" value="1"/>
</dbReference>
<dbReference type="InterPro" id="IPR018456">
    <property type="entry name" value="PTR2_symporter_CS"/>
</dbReference>
<feature type="transmembrane region" description="Helical" evidence="6">
    <location>
        <begin position="531"/>
        <end position="556"/>
    </location>
</feature>
<dbReference type="GO" id="GO:0016020">
    <property type="term" value="C:membrane"/>
    <property type="evidence" value="ECO:0007669"/>
    <property type="project" value="UniProtKB-SubCell"/>
</dbReference>
<feature type="transmembrane region" description="Helical" evidence="6">
    <location>
        <begin position="576"/>
        <end position="595"/>
    </location>
</feature>
<dbReference type="Gene3D" id="1.20.1250.20">
    <property type="entry name" value="MFS general substrate transporter like domains"/>
    <property type="match status" value="1"/>
</dbReference>
<dbReference type="Proteomes" id="UP001157006">
    <property type="component" value="Chromosome 6"/>
</dbReference>
<feature type="transmembrane region" description="Helical" evidence="6">
    <location>
        <begin position="249"/>
        <end position="270"/>
    </location>
</feature>
<comment type="subcellular location">
    <subcellularLocation>
        <location evidence="1">Membrane</location>
        <topology evidence="1">Multi-pass membrane protein</topology>
    </subcellularLocation>
</comment>
<dbReference type="GO" id="GO:0006857">
    <property type="term" value="P:oligopeptide transport"/>
    <property type="evidence" value="ECO:0007669"/>
    <property type="project" value="InterPro"/>
</dbReference>
<organism evidence="7 8">
    <name type="scientific">Vicia faba</name>
    <name type="common">Broad bean</name>
    <name type="synonym">Faba vulgaris</name>
    <dbReference type="NCBI Taxonomy" id="3906"/>
    <lineage>
        <taxon>Eukaryota</taxon>
        <taxon>Viridiplantae</taxon>
        <taxon>Streptophyta</taxon>
        <taxon>Embryophyta</taxon>
        <taxon>Tracheophyta</taxon>
        <taxon>Spermatophyta</taxon>
        <taxon>Magnoliopsida</taxon>
        <taxon>eudicotyledons</taxon>
        <taxon>Gunneridae</taxon>
        <taxon>Pentapetalae</taxon>
        <taxon>rosids</taxon>
        <taxon>fabids</taxon>
        <taxon>Fabales</taxon>
        <taxon>Fabaceae</taxon>
        <taxon>Papilionoideae</taxon>
        <taxon>50 kb inversion clade</taxon>
        <taxon>NPAAA clade</taxon>
        <taxon>Hologalegina</taxon>
        <taxon>IRL clade</taxon>
        <taxon>Fabeae</taxon>
        <taxon>Vicia</taxon>
    </lineage>
</organism>
<keyword evidence="5 6" id="KW-0472">Membrane</keyword>
<proteinExistence type="inferred from homology"/>
<evidence type="ECO:0000313" key="8">
    <source>
        <dbReference type="Proteomes" id="UP001157006"/>
    </source>
</evidence>
<accession>A0AAV1B5G6</accession>
<keyword evidence="3 6" id="KW-0812">Transmembrane</keyword>